<organism evidence="2">
    <name type="scientific">mine drainage metagenome</name>
    <dbReference type="NCBI Taxonomy" id="410659"/>
    <lineage>
        <taxon>unclassified sequences</taxon>
        <taxon>metagenomes</taxon>
        <taxon>ecological metagenomes</taxon>
    </lineage>
</organism>
<name>T1AD62_9ZZZZ</name>
<gene>
    <name evidence="2" type="ORF">B1A_16714</name>
</gene>
<comment type="caution">
    <text evidence="2">The sequence shown here is derived from an EMBL/GenBank/DDBJ whole genome shotgun (WGS) entry which is preliminary data.</text>
</comment>
<reference evidence="2" key="1">
    <citation type="submission" date="2013-08" db="EMBL/GenBank/DDBJ databases">
        <authorList>
            <person name="Mendez C."/>
            <person name="Richter M."/>
            <person name="Ferrer M."/>
            <person name="Sanchez J."/>
        </authorList>
    </citation>
    <scope>NUCLEOTIDE SEQUENCE</scope>
</reference>
<reference evidence="2" key="2">
    <citation type="journal article" date="2014" name="ISME J.">
        <title>Microbial stratification in low pH oxic and suboxic macroscopic growths along an acid mine drainage.</title>
        <authorList>
            <person name="Mendez-Garcia C."/>
            <person name="Mesa V."/>
            <person name="Sprenger R.R."/>
            <person name="Richter M."/>
            <person name="Diez M.S."/>
            <person name="Solano J."/>
            <person name="Bargiela R."/>
            <person name="Golyshina O.V."/>
            <person name="Manteca A."/>
            <person name="Ramos J.L."/>
            <person name="Gallego J.R."/>
            <person name="Llorente I."/>
            <person name="Martins Dos Santos V.A."/>
            <person name="Jensen O.N."/>
            <person name="Pelaez A.I."/>
            <person name="Sanchez J."/>
            <person name="Ferrer M."/>
        </authorList>
    </citation>
    <scope>NUCLEOTIDE SEQUENCE</scope>
</reference>
<feature type="domain" description="Chorismatase FkbO/Hyg5-like N-terminal" evidence="1">
    <location>
        <begin position="7"/>
        <end position="95"/>
    </location>
</feature>
<proteinExistence type="predicted"/>
<feature type="non-terminal residue" evidence="2">
    <location>
        <position position="149"/>
    </location>
</feature>
<accession>T1AD62</accession>
<dbReference type="EMBL" id="AUZX01012282">
    <property type="protein sequence ID" value="EQD39835.1"/>
    <property type="molecule type" value="Genomic_DNA"/>
</dbReference>
<evidence type="ECO:0000313" key="2">
    <source>
        <dbReference type="EMBL" id="EQD39835.1"/>
    </source>
</evidence>
<dbReference type="InterPro" id="IPR049368">
    <property type="entry name" value="FkbO_Hyg5-like_N"/>
</dbReference>
<sequence>MLTEEGKGKLESTVFEAYSTIFDRLDCEDYPQLLRVWNYFPGINDMGSELERYREFNVGRYEAFFHKNRTVCGGSMPAACALGTKKGGLVICFLASKVPGISLENPRQTHAYSYPKDFGPRSPIFSRGVLLDDSLLISGTASIIGSETA</sequence>
<protein>
    <submittedName>
        <fullName evidence="2">Endoribonuclease L-PSP</fullName>
    </submittedName>
</protein>
<dbReference type="AlphaFoldDB" id="T1AD62"/>
<evidence type="ECO:0000259" key="1">
    <source>
        <dbReference type="Pfam" id="PF21168"/>
    </source>
</evidence>
<dbReference type="Pfam" id="PF21168">
    <property type="entry name" value="FkbO_Hyg5-like_N"/>
    <property type="match status" value="1"/>
</dbReference>